<name>A0ABP0M5A9_9DINO</name>
<feature type="region of interest" description="Disordered" evidence="1">
    <location>
        <begin position="301"/>
        <end position="357"/>
    </location>
</feature>
<feature type="compositionally biased region" description="Basic and acidic residues" evidence="1">
    <location>
        <begin position="301"/>
        <end position="323"/>
    </location>
</feature>
<accession>A0ABP0M5A9</accession>
<sequence>MVWARTLQPLRCCRHLLKRQLCRAAPRGKVHGKAFFPLGAGGVSFFLSKGHLLLDEEEDEEEEEDFSAHSWNKCQPEPFASGAQVFVWGHHACWPVCEAAEAARAPETGIHAPTEAAWFRQYAEQNNCKWQQLSFGPSFGASRTDTGSEMCNARSPRNWVWLAVVALANSHEFGTKLPGNFIDFYEPLYGNNPRVSQEQLRADLNHLVGGAKTGFALAIPEHVSRLGMSRESLLGGGHLTLPGQFQQAVQGFVQQLREFSKLLDWEKEHEEAQEESQKRLEELRKNAKLREEAVKSEIAKTEKELEDVKKQEQRSQEKRRESEKLEEELREARRRRDEAERQQREAQERAEAERRRTSWSFSARGDPIICPENTDGDIAEEFCVEYKGPATVTCFDHRGKLQSLDFVGVCDEDGNNCQSPEATWVGEQWRFDVASRQFLYRNVAGQKVADVSCSSNWTSEALPSSTPDPTWLEAFNGGRSFILHARQPRITDGPAFDFIWRALMDQRSWEYDSDHIGQWINAMLMAHGYASEVGFHSDSVPLLAQYAVFYGLVAARK</sequence>
<proteinExistence type="predicted"/>
<keyword evidence="3" id="KW-1185">Reference proteome</keyword>
<dbReference type="Proteomes" id="UP001642464">
    <property type="component" value="Unassembled WGS sequence"/>
</dbReference>
<evidence type="ECO:0000313" key="3">
    <source>
        <dbReference type="Proteomes" id="UP001642464"/>
    </source>
</evidence>
<reference evidence="2 3" key="1">
    <citation type="submission" date="2024-02" db="EMBL/GenBank/DDBJ databases">
        <authorList>
            <person name="Chen Y."/>
            <person name="Shah S."/>
            <person name="Dougan E. K."/>
            <person name="Thang M."/>
            <person name="Chan C."/>
        </authorList>
    </citation>
    <scope>NUCLEOTIDE SEQUENCE [LARGE SCALE GENOMIC DNA]</scope>
</reference>
<protein>
    <submittedName>
        <fullName evidence="2">Reticulocyte-binding protein 2 homolog a</fullName>
    </submittedName>
</protein>
<evidence type="ECO:0000313" key="2">
    <source>
        <dbReference type="EMBL" id="CAK9046676.1"/>
    </source>
</evidence>
<comment type="caution">
    <text evidence="2">The sequence shown here is derived from an EMBL/GenBank/DDBJ whole genome shotgun (WGS) entry which is preliminary data.</text>
</comment>
<dbReference type="EMBL" id="CAXAMM010019890">
    <property type="protein sequence ID" value="CAK9046676.1"/>
    <property type="molecule type" value="Genomic_DNA"/>
</dbReference>
<gene>
    <name evidence="2" type="ORF">SCF082_LOCUS26233</name>
</gene>
<organism evidence="2 3">
    <name type="scientific">Durusdinium trenchii</name>
    <dbReference type="NCBI Taxonomy" id="1381693"/>
    <lineage>
        <taxon>Eukaryota</taxon>
        <taxon>Sar</taxon>
        <taxon>Alveolata</taxon>
        <taxon>Dinophyceae</taxon>
        <taxon>Suessiales</taxon>
        <taxon>Symbiodiniaceae</taxon>
        <taxon>Durusdinium</taxon>
    </lineage>
</organism>
<evidence type="ECO:0000256" key="1">
    <source>
        <dbReference type="SAM" id="MobiDB-lite"/>
    </source>
</evidence>
<feature type="compositionally biased region" description="Basic and acidic residues" evidence="1">
    <location>
        <begin position="330"/>
        <end position="356"/>
    </location>
</feature>